<evidence type="ECO:0000313" key="2">
    <source>
        <dbReference type="EMBL" id="TVY08422.1"/>
    </source>
</evidence>
<reference evidence="2 3" key="1">
    <citation type="submission" date="2019-07" db="EMBL/GenBank/DDBJ databases">
        <authorList>
            <person name="Kim J."/>
        </authorList>
    </citation>
    <scope>NUCLEOTIDE SEQUENCE [LARGE SCALE GENOMIC DNA]</scope>
    <source>
        <strain evidence="2 3">JC52</strain>
    </source>
</reference>
<keyword evidence="3" id="KW-1185">Reference proteome</keyword>
<dbReference type="EMBL" id="VNJI01000023">
    <property type="protein sequence ID" value="TVY08422.1"/>
    <property type="molecule type" value="Genomic_DNA"/>
</dbReference>
<dbReference type="Pfam" id="PF04519">
    <property type="entry name" value="Bactofilin"/>
    <property type="match status" value="1"/>
</dbReference>
<comment type="similarity">
    <text evidence="1">Belongs to the bactofilin family.</text>
</comment>
<proteinExistence type="inferred from homology"/>
<evidence type="ECO:0000256" key="1">
    <source>
        <dbReference type="ARBA" id="ARBA00044755"/>
    </source>
</evidence>
<evidence type="ECO:0000313" key="3">
    <source>
        <dbReference type="Proteomes" id="UP000317036"/>
    </source>
</evidence>
<dbReference type="PANTHER" id="PTHR35024:SF4">
    <property type="entry name" value="POLYMER-FORMING CYTOSKELETAL PROTEIN"/>
    <property type="match status" value="1"/>
</dbReference>
<gene>
    <name evidence="2" type="ORF">FPZ49_18465</name>
</gene>
<dbReference type="AlphaFoldDB" id="A0A559K8G6"/>
<dbReference type="InterPro" id="IPR007607">
    <property type="entry name" value="BacA/B"/>
</dbReference>
<sequence>MMRFSSKKSRSGGDVSLIGEGSLFHGTLHATSDLRIEGEFQGTLHSSGEVAIGEKGYVHSCEMYARHVIIAGRMEGCIQADALVRITSTGRLTGIVKAPSLIIEQGAVFQGHSEMDEPAAGAALAPVMV</sequence>
<name>A0A559K8G6_9BACL</name>
<dbReference type="RefSeq" id="WP_144849653.1">
    <property type="nucleotide sequence ID" value="NZ_VNJI01000023.1"/>
</dbReference>
<organism evidence="2 3">
    <name type="scientific">Paenibacillus cremeus</name>
    <dbReference type="NCBI Taxonomy" id="2163881"/>
    <lineage>
        <taxon>Bacteria</taxon>
        <taxon>Bacillati</taxon>
        <taxon>Bacillota</taxon>
        <taxon>Bacilli</taxon>
        <taxon>Bacillales</taxon>
        <taxon>Paenibacillaceae</taxon>
        <taxon>Paenibacillus</taxon>
    </lineage>
</organism>
<comment type="caution">
    <text evidence="2">The sequence shown here is derived from an EMBL/GenBank/DDBJ whole genome shotgun (WGS) entry which is preliminary data.</text>
</comment>
<dbReference type="PANTHER" id="PTHR35024">
    <property type="entry name" value="HYPOTHETICAL CYTOSOLIC PROTEIN"/>
    <property type="match status" value="1"/>
</dbReference>
<protein>
    <submittedName>
        <fullName evidence="2">Polymer-forming cytoskeletal protein</fullName>
    </submittedName>
</protein>
<dbReference type="Proteomes" id="UP000317036">
    <property type="component" value="Unassembled WGS sequence"/>
</dbReference>
<dbReference type="OrthoDB" id="9789407at2"/>
<accession>A0A559K8G6</accession>